<sequence>MKSTHLRKRIVAALLAVVLAVSLAAPSLAIEETGVSKSGSNGLTWEEIDSSSVQVESPIQANTSVVEKTVEHEDTDMVRVSIILKDASTLEKGFTSDEIAAADRSAMQYRRKLEKQQDSMAAAISKQALNGAKLDVVWNMTLAANMISANVQYGQIEKIKEVAGVQEVILENRYEPCVVKQEETADPNMATSDKMIGSSAAWAAGYTGAGSRIAIIDTGADVDHPSLDPDALKYALQGSNATIMTEADLTEEVLNQLNAYTRKAGLTAADFYVNEKIPFGFNYVDADTDITHDNDTQGDHGSHVTGIAAGNRFVKDEAGNYVAALDSVMTQGVAPDAQILTMKVFGKGGGAYDSDYMVAIEDAMVLGADAANLSLGGSFPGYSEYTEEKYRHILDEIVGSGMVVTISAGNSGSWFDQTAFGLPYAGSVNWATNGSPGSYVNSLCVASVDNAGVTDNYLKVKGHNMTYTEKSYQNKPIYTIGGSHEYIYLDKIGTAEEFAAVKGVLAGKIAICNRGDTAFYEKAEAAVANGAIATIIVNNQPGSNYMDLTDYKKTEPCVSISQTDGAFLRESSTKVTSQDGSVLYYSGEMFVSSERESWDLGEDYYTMSSFSSWGIPGALTMKPEITAPGGRIYSLKDGGEYQNMSGTSMASPQVAGMAALVAEYIKQNDLAEKTGLAVRTLAQSLLMSTAQPIVEKQGVDEQGKTLEGYYSVLQQGAGLANIGAAVNSGSYLMMDQDATDSYADGKIKAELGDDPQRTGEYSFGFTLYNLENTDSTFTLSADFFTQAALQGELNNGNGQVMNFSDKKTAALAADVVWDVDGKTLKPEMPAELDGCDFDGSGKVTADDGQALLDYVTGVRTEISGKSCADLDKDGDIDTYDAYLFFSRLSSAAVTVPANGKIHVTIRAKVLGLDSYDEKNGGAGAYVEGYVFANEVSSKEGVEGTSHSIPVLGYYGNWTDASMFDVGSFIQYHYGMETRPPYMLAAIQQAAQLQSLTIKYKGVDDSYSLGGNLYVDDGFYDADRYSINPDTAKISDIYFCLIRNAANGRITVTGEDGTVYLNKETQAPIIGAYYFSNQKTWMQVQSGLSVDCAPDAAEGEKLTVKLTMAPEYYVDYSGSTLSTDWDALGEGASQTYTMFVDKTAPTLTGITLSEDLINDGRVMTVTASDNRYVAAAVLYDYSTGKILARTGGSPKGASRGEAVTMSLDANGTANAAHLLLQVYDYANNCSTYKINLNKSELNDPVEVSLNRSTLKLFKGGTATLEAEVTPFGIHPDTVTWTSDNTNVATVDEDGTVTGIGDGTATITATSVKDPTKSAACTVTVEVLKVTLTGALMDGSSTSQFYTWDMENDTTWTPGAVMEVDGITSTAYDTDRNNVIVVDGNERKLHQVDMESGKVLADYDAVAGGNFNVPLFDLEYSELFTKGDIPACYSIYNFMLNKPAELGSIRTDGFMLFIDFLLYGNGADKFTAMTSLGKTKLDLDQDGTAETDAEVLLLLDNRGNVWTFQIYDGIDYSSTTGKYEIAKSNLTSAFKMYFMGDDNGTPLCSMVPTTVNGQLALYLSYFTGKANELYRLTYDSAKNFWTGEKLASFGENVYPATILKIDNHEANQTELEQIVSNLPLGSHTVQSQDLTDMLKSAAVEETAASYGALNTAAEKTASAKPAADIAGEQPAFSEIITSEDQNTVTLKLVSGGTAPTTNGLMSVSYDAAGWELKNVIGNAQYFSYKAEAGKVTLGYVSVDSMPAGEQVAELTFTKTNAGKDADPRFTVQKTERNEQRIDEVEHLTASSNRDDPCPSKEFRDLSTTAWYHESVDYVLSKGIMQGYGDGTFRPDETATRAQVVTLLYRIAGEPAVDDSKALPFTDVNLESWYGSALRWAYQNGITTGVSADTFAPDDCVTREQLVSFLARYAKVTGAYEKVSEDLSSFSDRGRVSSYAVESMQWAVANGLILGTETGKLEPMATATRAQLAAVVARYCQSIH</sequence>
<evidence type="ECO:0000256" key="7">
    <source>
        <dbReference type="SAM" id="SignalP"/>
    </source>
</evidence>
<dbReference type="Pfam" id="PF00395">
    <property type="entry name" value="SLH"/>
    <property type="match status" value="3"/>
</dbReference>
<feature type="active site" description="Charge relay system" evidence="6">
    <location>
        <position position="648"/>
    </location>
</feature>
<keyword evidence="4 6" id="KW-0378">Hydrolase</keyword>
<keyword evidence="7" id="KW-0732">Signal</keyword>
<evidence type="ECO:0000313" key="9">
    <source>
        <dbReference type="EMBL" id="MEQ2511465.1"/>
    </source>
</evidence>
<dbReference type="PANTHER" id="PTHR43399:SF4">
    <property type="entry name" value="CELL WALL-ASSOCIATED PROTEASE"/>
    <property type="match status" value="1"/>
</dbReference>
<dbReference type="Pfam" id="PF02368">
    <property type="entry name" value="Big_2"/>
    <property type="match status" value="1"/>
</dbReference>
<dbReference type="Gene3D" id="3.40.50.200">
    <property type="entry name" value="Peptidase S8/S53 domain"/>
    <property type="match status" value="1"/>
</dbReference>
<feature type="domain" description="SLH" evidence="8">
    <location>
        <begin position="1860"/>
        <end position="1921"/>
    </location>
</feature>
<dbReference type="SUPFAM" id="SSF63446">
    <property type="entry name" value="Type I dockerin domain"/>
    <property type="match status" value="1"/>
</dbReference>
<keyword evidence="10" id="KW-1185">Reference proteome</keyword>
<evidence type="ECO:0000256" key="4">
    <source>
        <dbReference type="ARBA" id="ARBA00022801"/>
    </source>
</evidence>
<dbReference type="EMBL" id="JBBMFF010000233">
    <property type="protein sequence ID" value="MEQ2511465.1"/>
    <property type="molecule type" value="Genomic_DNA"/>
</dbReference>
<reference evidence="9 10" key="1">
    <citation type="submission" date="2024-03" db="EMBL/GenBank/DDBJ databases">
        <title>Human intestinal bacterial collection.</title>
        <authorList>
            <person name="Pauvert C."/>
            <person name="Hitch T.C.A."/>
            <person name="Clavel T."/>
        </authorList>
    </citation>
    <scope>NUCLEOTIDE SEQUENCE [LARGE SCALE GENOMIC DNA]</scope>
    <source>
        <strain evidence="9 10">CLA-AA-H192</strain>
    </source>
</reference>
<evidence type="ECO:0000256" key="5">
    <source>
        <dbReference type="ARBA" id="ARBA00022825"/>
    </source>
</evidence>
<dbReference type="PROSITE" id="PS51272">
    <property type="entry name" value="SLH"/>
    <property type="match status" value="3"/>
</dbReference>
<dbReference type="InterPro" id="IPR001119">
    <property type="entry name" value="SLH_dom"/>
</dbReference>
<dbReference type="SUPFAM" id="SSF52743">
    <property type="entry name" value="Subtilisin-like"/>
    <property type="match status" value="1"/>
</dbReference>
<feature type="domain" description="SLH" evidence="8">
    <location>
        <begin position="1924"/>
        <end position="1981"/>
    </location>
</feature>
<dbReference type="InterPro" id="IPR003343">
    <property type="entry name" value="Big_2"/>
</dbReference>
<evidence type="ECO:0000256" key="6">
    <source>
        <dbReference type="PROSITE-ProRule" id="PRU01240"/>
    </source>
</evidence>
<dbReference type="SUPFAM" id="SSF49373">
    <property type="entry name" value="Invasin/intimin cell-adhesion fragments"/>
    <property type="match status" value="1"/>
</dbReference>
<dbReference type="PRINTS" id="PR00723">
    <property type="entry name" value="SUBTILISIN"/>
</dbReference>
<feature type="signal peptide" evidence="7">
    <location>
        <begin position="1"/>
        <end position="29"/>
    </location>
</feature>
<dbReference type="PROSITE" id="PS00138">
    <property type="entry name" value="SUBTILASE_SER"/>
    <property type="match status" value="1"/>
</dbReference>
<name>A0ABV1G7U6_9FIRM</name>
<dbReference type="InterPro" id="IPR051048">
    <property type="entry name" value="Peptidase_S8/S53_subtilisin"/>
</dbReference>
<evidence type="ECO:0000256" key="3">
    <source>
        <dbReference type="ARBA" id="ARBA00022737"/>
    </source>
</evidence>
<proteinExistence type="inferred from homology"/>
<dbReference type="SUPFAM" id="SSF50969">
    <property type="entry name" value="YVTN repeat-like/Quinoprotein amine dehydrogenase"/>
    <property type="match status" value="1"/>
</dbReference>
<dbReference type="PROSITE" id="PS00137">
    <property type="entry name" value="SUBTILASE_HIS"/>
    <property type="match status" value="1"/>
</dbReference>
<dbReference type="Pfam" id="PF00082">
    <property type="entry name" value="Peptidase_S8"/>
    <property type="match status" value="1"/>
</dbReference>
<dbReference type="SMART" id="SM00635">
    <property type="entry name" value="BID_2"/>
    <property type="match status" value="1"/>
</dbReference>
<dbReference type="Gene3D" id="2.60.40.1710">
    <property type="entry name" value="Subtilisin-like superfamily"/>
    <property type="match status" value="1"/>
</dbReference>
<keyword evidence="3" id="KW-0677">Repeat</keyword>
<evidence type="ECO:0000313" key="10">
    <source>
        <dbReference type="Proteomes" id="UP001491552"/>
    </source>
</evidence>
<keyword evidence="5 6" id="KW-0720">Serine protease</keyword>
<dbReference type="Gene3D" id="3.50.30.30">
    <property type="match status" value="1"/>
</dbReference>
<comment type="similarity">
    <text evidence="1 6">Belongs to the peptidase S8 family.</text>
</comment>
<gene>
    <name evidence="9" type="ORF">WMO66_09430</name>
</gene>
<evidence type="ECO:0000256" key="1">
    <source>
        <dbReference type="ARBA" id="ARBA00011073"/>
    </source>
</evidence>
<dbReference type="InterPro" id="IPR046450">
    <property type="entry name" value="PA_dom_sf"/>
</dbReference>
<feature type="active site" description="Charge relay system" evidence="6">
    <location>
        <position position="300"/>
    </location>
</feature>
<dbReference type="InterPro" id="IPR003137">
    <property type="entry name" value="PA_domain"/>
</dbReference>
<dbReference type="Pfam" id="PF02225">
    <property type="entry name" value="PA"/>
    <property type="match status" value="1"/>
</dbReference>
<dbReference type="InterPro" id="IPR015500">
    <property type="entry name" value="Peptidase_S8_subtilisin-rel"/>
</dbReference>
<dbReference type="InterPro" id="IPR022398">
    <property type="entry name" value="Peptidase_S8_His-AS"/>
</dbReference>
<dbReference type="InterPro" id="IPR011044">
    <property type="entry name" value="Quino_amine_DH_bsu"/>
</dbReference>
<comment type="caution">
    <text evidence="9">The sequence shown here is derived from an EMBL/GenBank/DDBJ whole genome shotgun (WGS) entry which is preliminary data.</text>
</comment>
<dbReference type="Proteomes" id="UP001491552">
    <property type="component" value="Unassembled WGS sequence"/>
</dbReference>
<keyword evidence="2 6" id="KW-0645">Protease</keyword>
<dbReference type="PANTHER" id="PTHR43399">
    <property type="entry name" value="SUBTILISIN-RELATED"/>
    <property type="match status" value="1"/>
</dbReference>
<dbReference type="InterPro" id="IPR036439">
    <property type="entry name" value="Dockerin_dom_sf"/>
</dbReference>
<feature type="chain" id="PRO_5047222140" evidence="7">
    <location>
        <begin position="30"/>
        <end position="1981"/>
    </location>
</feature>
<evidence type="ECO:0000259" key="8">
    <source>
        <dbReference type="PROSITE" id="PS51272"/>
    </source>
</evidence>
<dbReference type="PROSITE" id="PS51892">
    <property type="entry name" value="SUBTILASE"/>
    <property type="match status" value="1"/>
</dbReference>
<protein>
    <submittedName>
        <fullName evidence="9">S8 family serine peptidase</fullName>
    </submittedName>
</protein>
<dbReference type="InterPro" id="IPR036852">
    <property type="entry name" value="Peptidase_S8/S53_dom_sf"/>
</dbReference>
<feature type="domain" description="SLH" evidence="8">
    <location>
        <begin position="1796"/>
        <end position="1859"/>
    </location>
</feature>
<organism evidence="9 10">
    <name type="scientific">Faecousia intestinalis</name>
    <dbReference type="NCBI Taxonomy" id="3133167"/>
    <lineage>
        <taxon>Bacteria</taxon>
        <taxon>Bacillati</taxon>
        <taxon>Bacillota</taxon>
        <taxon>Clostridia</taxon>
        <taxon>Eubacteriales</taxon>
        <taxon>Oscillospiraceae</taxon>
        <taxon>Faecousia</taxon>
    </lineage>
</organism>
<dbReference type="InterPro" id="IPR000209">
    <property type="entry name" value="Peptidase_S8/S53_dom"/>
</dbReference>
<evidence type="ECO:0000256" key="2">
    <source>
        <dbReference type="ARBA" id="ARBA00022670"/>
    </source>
</evidence>
<accession>A0ABV1G7U6</accession>
<dbReference type="Gene3D" id="2.60.40.1080">
    <property type="match status" value="1"/>
</dbReference>
<dbReference type="RefSeq" id="WP_349136177.1">
    <property type="nucleotide sequence ID" value="NZ_JBBMFF010000233.1"/>
</dbReference>
<feature type="active site" description="Charge relay system" evidence="6">
    <location>
        <position position="217"/>
    </location>
</feature>
<dbReference type="InterPro" id="IPR008964">
    <property type="entry name" value="Invasin/intimin_cell_adhesion"/>
</dbReference>
<dbReference type="InterPro" id="IPR023828">
    <property type="entry name" value="Peptidase_S8_Ser-AS"/>
</dbReference>
<dbReference type="SUPFAM" id="SSF52025">
    <property type="entry name" value="PA domain"/>
    <property type="match status" value="1"/>
</dbReference>